<comment type="similarity">
    <text evidence="2">Belongs to the HAK/KUP transporter (TC 2.A.72.3) family.</text>
</comment>
<comment type="caution">
    <text evidence="5">The sequence shown here is derived from an EMBL/GenBank/DDBJ whole genome shotgun (WGS) entry which is preliminary data.</text>
</comment>
<feature type="domain" description="K+ potassium transporter integral membrane" evidence="4">
    <location>
        <begin position="1"/>
        <end position="173"/>
    </location>
</feature>
<keyword evidence="6" id="KW-1185">Reference proteome</keyword>
<dbReference type="GO" id="GO:0005886">
    <property type="term" value="C:plasma membrane"/>
    <property type="evidence" value="ECO:0007669"/>
    <property type="project" value="UniProtKB-SubCell"/>
</dbReference>
<dbReference type="AlphaFoldDB" id="A0AAV6HZA9"/>
<evidence type="ECO:0000313" key="5">
    <source>
        <dbReference type="EMBL" id="KAG5521613.1"/>
    </source>
</evidence>
<proteinExistence type="inferred from homology"/>
<keyword evidence="3" id="KW-0472">Membrane</keyword>
<dbReference type="PANTHER" id="PTHR30540">
    <property type="entry name" value="OSMOTIC STRESS POTASSIUM TRANSPORTER"/>
    <property type="match status" value="1"/>
</dbReference>
<accession>A0AAV6HZA9</accession>
<feature type="transmembrane region" description="Helical" evidence="3">
    <location>
        <begin position="132"/>
        <end position="154"/>
    </location>
</feature>
<name>A0AAV6HZA9_9ERIC</name>
<evidence type="ECO:0000256" key="1">
    <source>
        <dbReference type="ARBA" id="ARBA00004651"/>
    </source>
</evidence>
<sequence length="216" mass="23133">MVIGDGVLTPCISVLFAVGGITSLSTDAIVGISVAILIGLFCAQRFGTNKVSYLFAPTIVLWFLVIAVIGVYDLLKHDVGVLRAFNPKYIVDYFKRDGKKAWTSLGGVFLCITGTEAMFADLGRFSVRAIQISFSGVVFPALIAAYCGQAAYLVKFPENVGNTFYASIPGKSTLNTSEAVHILCIGCRTGNRTIFLFGTVRTYTGVTLGTVLNFAL</sequence>
<comment type="subcellular location">
    <subcellularLocation>
        <location evidence="1">Cell membrane</location>
        <topology evidence="1">Multi-pass membrane protein</topology>
    </subcellularLocation>
</comment>
<evidence type="ECO:0000259" key="4">
    <source>
        <dbReference type="Pfam" id="PF02705"/>
    </source>
</evidence>
<feature type="transmembrane region" description="Helical" evidence="3">
    <location>
        <begin position="12"/>
        <end position="41"/>
    </location>
</feature>
<dbReference type="GO" id="GO:0015079">
    <property type="term" value="F:potassium ion transmembrane transporter activity"/>
    <property type="evidence" value="ECO:0007669"/>
    <property type="project" value="InterPro"/>
</dbReference>
<keyword evidence="3" id="KW-1133">Transmembrane helix</keyword>
<evidence type="ECO:0000256" key="3">
    <source>
        <dbReference type="SAM" id="Phobius"/>
    </source>
</evidence>
<dbReference type="InterPro" id="IPR003855">
    <property type="entry name" value="K+_transporter"/>
</dbReference>
<gene>
    <name evidence="5" type="ORF">RHGRI_033993</name>
</gene>
<dbReference type="Pfam" id="PF02705">
    <property type="entry name" value="K_trans"/>
    <property type="match status" value="1"/>
</dbReference>
<evidence type="ECO:0000256" key="2">
    <source>
        <dbReference type="ARBA" id="ARBA00008440"/>
    </source>
</evidence>
<reference evidence="5" key="1">
    <citation type="submission" date="2020-08" db="EMBL/GenBank/DDBJ databases">
        <title>Plant Genome Project.</title>
        <authorList>
            <person name="Zhang R.-G."/>
        </authorList>
    </citation>
    <scope>NUCLEOTIDE SEQUENCE</scope>
    <source>
        <strain evidence="5">WSP0</strain>
        <tissue evidence="5">Leaf</tissue>
    </source>
</reference>
<dbReference type="InterPro" id="IPR053951">
    <property type="entry name" value="K_trans_N"/>
</dbReference>
<feature type="transmembrane region" description="Helical" evidence="3">
    <location>
        <begin position="101"/>
        <end position="120"/>
    </location>
</feature>
<organism evidence="5 6">
    <name type="scientific">Rhododendron griersonianum</name>
    <dbReference type="NCBI Taxonomy" id="479676"/>
    <lineage>
        <taxon>Eukaryota</taxon>
        <taxon>Viridiplantae</taxon>
        <taxon>Streptophyta</taxon>
        <taxon>Embryophyta</taxon>
        <taxon>Tracheophyta</taxon>
        <taxon>Spermatophyta</taxon>
        <taxon>Magnoliopsida</taxon>
        <taxon>eudicotyledons</taxon>
        <taxon>Gunneridae</taxon>
        <taxon>Pentapetalae</taxon>
        <taxon>asterids</taxon>
        <taxon>Ericales</taxon>
        <taxon>Ericaceae</taxon>
        <taxon>Ericoideae</taxon>
        <taxon>Rhodoreae</taxon>
        <taxon>Rhododendron</taxon>
    </lineage>
</organism>
<protein>
    <recommendedName>
        <fullName evidence="4">K+ potassium transporter integral membrane domain-containing protein</fullName>
    </recommendedName>
</protein>
<evidence type="ECO:0000313" key="6">
    <source>
        <dbReference type="Proteomes" id="UP000823749"/>
    </source>
</evidence>
<dbReference type="Proteomes" id="UP000823749">
    <property type="component" value="Chromosome 12"/>
</dbReference>
<dbReference type="PANTHER" id="PTHR30540:SF94">
    <property type="entry name" value="POTASSIUM TRANSPORTER 5"/>
    <property type="match status" value="1"/>
</dbReference>
<keyword evidence="3" id="KW-0812">Transmembrane</keyword>
<feature type="transmembrane region" description="Helical" evidence="3">
    <location>
        <begin position="53"/>
        <end position="72"/>
    </location>
</feature>
<dbReference type="EMBL" id="JACTNZ010000012">
    <property type="protein sequence ID" value="KAG5521613.1"/>
    <property type="molecule type" value="Genomic_DNA"/>
</dbReference>